<keyword evidence="2" id="KW-1185">Reference proteome</keyword>
<sequence length="392" mass="43402">MQLGLPFAERVPEPVSYVWLLACESRFEEAVAARFRQRAHAIVDGRDGRPVVLPQDVILLHRSDGSFLAFGPVGVDGGSVLESVRRFIFISRNVVAREPTCDVIGLFLGDGGISNWTPPTLSSPLERALATLRHHSTRDLPEVREQRCRAILELLPRDADPLLVALVELERIDARWMAQSGVDRREYLEWTDRFSQLGATRMARRPHRVFRQTGELPDLFGDSAKEQPSWYRAGYRAVPMLAQRLTVNESMRGTARRGGYRDELPLPAIPEAQLCAWIRGVPSAKLQPMVSARPLGSSLIDFEVRAVLDSELAVRLGIPGKAGIKDGICELRAYSASCEVVPTRIERSIGEPGYFHVAARRPGNGAVDVEFHFSSGSPLVVRTSLSKSHVAA</sequence>
<reference evidence="1 2" key="1">
    <citation type="submission" date="2019-03" db="EMBL/GenBank/DDBJ databases">
        <title>Bradyrhizobium diversity isolated from nodules of Chamaecrista fasciculata.</title>
        <authorList>
            <person name="Klepa M.S."/>
            <person name="Urquiaga M.O."/>
            <person name="Hungria M."/>
            <person name="Delamuta J.R."/>
        </authorList>
    </citation>
    <scope>NUCLEOTIDE SEQUENCE [LARGE SCALE GENOMIC DNA]</scope>
    <source>
        <strain evidence="1 2">CNPSo 3448</strain>
    </source>
</reference>
<accession>A0A4Y9LD02</accession>
<dbReference type="Proteomes" id="UP000297966">
    <property type="component" value="Unassembled WGS sequence"/>
</dbReference>
<proteinExistence type="predicted"/>
<dbReference type="RefSeq" id="WP_135178225.1">
    <property type="nucleotide sequence ID" value="NZ_SPQT01000029.1"/>
</dbReference>
<evidence type="ECO:0000313" key="1">
    <source>
        <dbReference type="EMBL" id="TFV41401.1"/>
    </source>
</evidence>
<dbReference type="EMBL" id="SPQT01000029">
    <property type="protein sequence ID" value="TFV41401.1"/>
    <property type="molecule type" value="Genomic_DNA"/>
</dbReference>
<evidence type="ECO:0000313" key="2">
    <source>
        <dbReference type="Proteomes" id="UP000297966"/>
    </source>
</evidence>
<organism evidence="1 2">
    <name type="scientific">Bradyrhizobium niftali</name>
    <dbReference type="NCBI Taxonomy" id="2560055"/>
    <lineage>
        <taxon>Bacteria</taxon>
        <taxon>Pseudomonadati</taxon>
        <taxon>Pseudomonadota</taxon>
        <taxon>Alphaproteobacteria</taxon>
        <taxon>Hyphomicrobiales</taxon>
        <taxon>Nitrobacteraceae</taxon>
        <taxon>Bradyrhizobium</taxon>
    </lineage>
</organism>
<gene>
    <name evidence="1" type="ORF">E4K65_36590</name>
</gene>
<protein>
    <submittedName>
        <fullName evidence="1">Uncharacterized protein</fullName>
    </submittedName>
</protein>
<name>A0A4Y9LD02_9BRAD</name>
<dbReference type="OrthoDB" id="9912128at2"/>
<dbReference type="AlphaFoldDB" id="A0A4Y9LD02"/>
<comment type="caution">
    <text evidence="1">The sequence shown here is derived from an EMBL/GenBank/DDBJ whole genome shotgun (WGS) entry which is preliminary data.</text>
</comment>